<dbReference type="SUPFAM" id="SSF49464">
    <property type="entry name" value="Carboxypeptidase regulatory domain-like"/>
    <property type="match status" value="1"/>
</dbReference>
<feature type="chain" id="PRO_5019078697" description="Carboxypeptidase regulatory-like domain-containing protein" evidence="1">
    <location>
        <begin position="29"/>
        <end position="86"/>
    </location>
</feature>
<dbReference type="RefSeq" id="WP_147351371.1">
    <property type="nucleotide sequence ID" value="NZ_QSGN01000033.1"/>
</dbReference>
<evidence type="ECO:0000256" key="1">
    <source>
        <dbReference type="SAM" id="SignalP"/>
    </source>
</evidence>
<gene>
    <name evidence="2" type="ORF">DW889_12320</name>
</gene>
<organism evidence="2 3">
    <name type="scientific">Bacteroides stercoris</name>
    <dbReference type="NCBI Taxonomy" id="46506"/>
    <lineage>
        <taxon>Bacteria</taxon>
        <taxon>Pseudomonadati</taxon>
        <taxon>Bacteroidota</taxon>
        <taxon>Bacteroidia</taxon>
        <taxon>Bacteroidales</taxon>
        <taxon>Bacteroidaceae</taxon>
        <taxon>Bacteroides</taxon>
    </lineage>
</organism>
<dbReference type="Proteomes" id="UP000283482">
    <property type="component" value="Unassembled WGS sequence"/>
</dbReference>
<evidence type="ECO:0000313" key="2">
    <source>
        <dbReference type="EMBL" id="RHB27006.1"/>
    </source>
</evidence>
<name>A0A413V0G6_BACSE</name>
<sequence>MRKHLFLSVMLGLCAFSSMTVYPTSAMATVTQSPTIKVRGQIVDEQGEPMPGATVRVKGGQGGTITDLDEVVSKRWHNLIYILSSA</sequence>
<dbReference type="InterPro" id="IPR008969">
    <property type="entry name" value="CarboxyPept-like_regulatory"/>
</dbReference>
<reference evidence="2 3" key="1">
    <citation type="submission" date="2018-08" db="EMBL/GenBank/DDBJ databases">
        <title>A genome reference for cultivated species of the human gut microbiota.</title>
        <authorList>
            <person name="Zou Y."/>
            <person name="Xue W."/>
            <person name="Luo G."/>
        </authorList>
    </citation>
    <scope>NUCLEOTIDE SEQUENCE [LARGE SCALE GENOMIC DNA]</scope>
    <source>
        <strain evidence="2 3">AM40-34</strain>
    </source>
</reference>
<dbReference type="EMBL" id="QSGN01000033">
    <property type="protein sequence ID" value="RHB27006.1"/>
    <property type="molecule type" value="Genomic_DNA"/>
</dbReference>
<evidence type="ECO:0008006" key="4">
    <source>
        <dbReference type="Google" id="ProtNLM"/>
    </source>
</evidence>
<accession>A0A413V0G6</accession>
<evidence type="ECO:0000313" key="3">
    <source>
        <dbReference type="Proteomes" id="UP000283482"/>
    </source>
</evidence>
<proteinExistence type="predicted"/>
<dbReference type="AlphaFoldDB" id="A0A413V0G6"/>
<feature type="signal peptide" evidence="1">
    <location>
        <begin position="1"/>
        <end position="28"/>
    </location>
</feature>
<feature type="non-terminal residue" evidence="2">
    <location>
        <position position="86"/>
    </location>
</feature>
<protein>
    <recommendedName>
        <fullName evidence="4">Carboxypeptidase regulatory-like domain-containing protein</fullName>
    </recommendedName>
</protein>
<keyword evidence="1" id="KW-0732">Signal</keyword>
<comment type="caution">
    <text evidence="2">The sequence shown here is derived from an EMBL/GenBank/DDBJ whole genome shotgun (WGS) entry which is preliminary data.</text>
</comment>